<name>A0A0S4PT10_9HELI</name>
<dbReference type="AlphaFoldDB" id="A0A0S4PT10"/>
<dbReference type="Proteomes" id="UP000064525">
    <property type="component" value="Chromosome I"/>
</dbReference>
<evidence type="ECO:0000313" key="2">
    <source>
        <dbReference type="Proteomes" id="UP000064525"/>
    </source>
</evidence>
<reference evidence="2" key="1">
    <citation type="submission" date="2015-11" db="EMBL/GenBank/DDBJ databases">
        <authorList>
            <person name="Anvar S.Y."/>
        </authorList>
    </citation>
    <scope>NUCLEOTIDE SEQUENCE [LARGE SCALE GENOMIC DNA]</scope>
</reference>
<dbReference type="EMBL" id="LN907858">
    <property type="protein sequence ID" value="CUU39201.1"/>
    <property type="molecule type" value="Genomic_DNA"/>
</dbReference>
<dbReference type="KEGG" id="hty:BN2458_PEG0314"/>
<organism evidence="1 2">
    <name type="scientific">Helicobacter typhlonius</name>
    <dbReference type="NCBI Taxonomy" id="76936"/>
    <lineage>
        <taxon>Bacteria</taxon>
        <taxon>Pseudomonadati</taxon>
        <taxon>Campylobacterota</taxon>
        <taxon>Epsilonproteobacteria</taxon>
        <taxon>Campylobacterales</taxon>
        <taxon>Helicobacteraceae</taxon>
        <taxon>Helicobacter</taxon>
    </lineage>
</organism>
<evidence type="ECO:0000313" key="1">
    <source>
        <dbReference type="EMBL" id="CUU39201.1"/>
    </source>
</evidence>
<dbReference type="PATRIC" id="fig|76936.10.peg.304"/>
<sequence length="41" mass="4820">MRFLENLMCQNCSKALDISILQKIQKVTNTICNFIFLLKNE</sequence>
<gene>
    <name evidence="1" type="ORF">BN2458_PEG0314</name>
</gene>
<proteinExistence type="predicted"/>
<accession>A0A0S4PT10</accession>
<protein>
    <submittedName>
        <fullName evidence="1">Uncharacterized protein</fullName>
    </submittedName>
</protein>